<proteinExistence type="predicted"/>
<dbReference type="Proteomes" id="UP000239706">
    <property type="component" value="Unassembled WGS sequence"/>
</dbReference>
<name>A0A2T0B1L7_9CLOT</name>
<dbReference type="EMBL" id="PVXO01000060">
    <property type="protein sequence ID" value="PRR77697.1"/>
    <property type="molecule type" value="Genomic_DNA"/>
</dbReference>
<reference evidence="1 2" key="1">
    <citation type="submission" date="2018-03" db="EMBL/GenBank/DDBJ databases">
        <title>Genome sequence of Clostridium liquoris DSM 100320.</title>
        <authorList>
            <person name="Poehlein A."/>
            <person name="Daniel R."/>
        </authorList>
    </citation>
    <scope>NUCLEOTIDE SEQUENCE [LARGE SCALE GENOMIC DNA]</scope>
    <source>
        <strain evidence="1 2">DSM 100320</strain>
    </source>
</reference>
<sequence length="144" mass="16882">MDLGRIKDFKLDLLYEDGTNTGAVISSYKPPRPAYFRKGIRTIDGYTYFQKDIKSDCIIDFTIAFQIKGKTDSETLSNINKFIKFRNRYTERFIFIDEFGTTYKGYFQNKYDLDTPIEGDIYYINLELLCNHEVSGWVKDNGKV</sequence>
<dbReference type="AlphaFoldDB" id="A0A2T0B1L7"/>
<keyword evidence="2" id="KW-1185">Reference proteome</keyword>
<dbReference type="RefSeq" id="WP_106064314.1">
    <property type="nucleotide sequence ID" value="NZ_PVXO01000060.1"/>
</dbReference>
<evidence type="ECO:0000313" key="1">
    <source>
        <dbReference type="EMBL" id="PRR77697.1"/>
    </source>
</evidence>
<comment type="caution">
    <text evidence="1">The sequence shown here is derived from an EMBL/GenBank/DDBJ whole genome shotgun (WGS) entry which is preliminary data.</text>
</comment>
<protein>
    <submittedName>
        <fullName evidence="1">Uncharacterized protein</fullName>
    </submittedName>
</protein>
<evidence type="ECO:0000313" key="2">
    <source>
        <dbReference type="Proteomes" id="UP000239706"/>
    </source>
</evidence>
<accession>A0A2T0B1L7</accession>
<dbReference type="OrthoDB" id="1926775at2"/>
<gene>
    <name evidence="1" type="ORF">CLLI_22610</name>
</gene>
<organism evidence="1 2">
    <name type="scientific">Clostridium liquoris</name>
    <dbReference type="NCBI Taxonomy" id="1289519"/>
    <lineage>
        <taxon>Bacteria</taxon>
        <taxon>Bacillati</taxon>
        <taxon>Bacillota</taxon>
        <taxon>Clostridia</taxon>
        <taxon>Eubacteriales</taxon>
        <taxon>Clostridiaceae</taxon>
        <taxon>Clostridium</taxon>
    </lineage>
</organism>